<gene>
    <name evidence="2" type="ORF">DFP98_108195</name>
</gene>
<sequence length="917" mass="100824">MKKIVFRVLTSALALAMILQLFPVNVLPVQADDTIPAVGSEVPVVNGGFETLAAGWASPWSTRFKDSSSNVRTSIDSTTSYSGSHSLKFEGLGTGSNRMEVQTLDGNLFSPYVTYELSARVKTDWTNGTGNVWFLIEYYRANGAWHSTTDNSAMGISEDTQGNWAELKTTFRVPMDAGGQVIIAPRFSNDSLGTVWVDDVKITVSGGPEPYRLDTDRVFPYPDEDGVNASVHVEPYYEGKPEAGAKVDFVLYDSETETKVAEQLNTPFTSFTANYFIPIAHLSQMKHKYTLVATIKDSGGQKLEEFSQNLYKYPRPKMMDSDGDINFGIFPGERDEKFNPVIAYGVDSPSRFQMAKDAGTTVVFSYYYMERSANTWQALDDTGLKIMYNLRVPPLGAGHPDQIEQTKETVDEYKDDPRVFAWMVDDEPLGIYNSNDREAMEQKKLELEAAYVAIRNIDDNHPVYLVDFGANQNETRKYSDIFSFDAYVRGGNDTTSITNTIDVNLAQNNRRPVLNLVATYYYGFENGGHPTVQSIRNSVFRTFEAGGRGVGYYRIDDAFLAADQSLIAHLYDTHLWRPFSKINNEEVPLLFDLYVNGNVQILGEHDAIPAGEQGQANGLLWINWLSDDGQLYVMAYNKGRNAHSVTIPLKNGDGNAIGKYMAVPVGLTEGGIQEGSGSMTLNLGREEAALYKITDWKTLNLEAEDSGIAATIPPVKNNSRQGTETNALKIESGVQSGADFPGLLYVRDNSSNGGYLKVDGNVFNKKESITITTRSAGWKVPSAYLSSGAVSFVDSGEAARGKVLKLEAASGGEAYISIDIAVEAGGVYDIAGWLKSTFVPGSNTGPSIEWTVYDNADQVLGNGQSSYFTSTADEWKSFSTEVGIPSAYSEAARAEFRVMLEGSGTVYFDDIQCFKQP</sequence>
<feature type="chain" id="PRO_5017550269" description="Carbohydrate binding protein" evidence="1">
    <location>
        <begin position="32"/>
        <end position="917"/>
    </location>
</feature>
<evidence type="ECO:0008006" key="4">
    <source>
        <dbReference type="Google" id="ProtNLM"/>
    </source>
</evidence>
<organism evidence="2 3">
    <name type="scientific">Cohnella phaseoli</name>
    <dbReference type="NCBI Taxonomy" id="456490"/>
    <lineage>
        <taxon>Bacteria</taxon>
        <taxon>Bacillati</taxon>
        <taxon>Bacillota</taxon>
        <taxon>Bacilli</taxon>
        <taxon>Bacillales</taxon>
        <taxon>Paenibacillaceae</taxon>
        <taxon>Cohnella</taxon>
    </lineage>
</organism>
<dbReference type="EMBL" id="QRDZ01000008">
    <property type="protein sequence ID" value="RED83352.1"/>
    <property type="molecule type" value="Genomic_DNA"/>
</dbReference>
<name>A0A3D9KAP6_9BACL</name>
<dbReference type="InterPro" id="IPR008979">
    <property type="entry name" value="Galactose-bd-like_sf"/>
</dbReference>
<feature type="signal peptide" evidence="1">
    <location>
        <begin position="1"/>
        <end position="31"/>
    </location>
</feature>
<comment type="caution">
    <text evidence="2">The sequence shown here is derived from an EMBL/GenBank/DDBJ whole genome shotgun (WGS) entry which is preliminary data.</text>
</comment>
<reference evidence="2 3" key="1">
    <citation type="submission" date="2018-07" db="EMBL/GenBank/DDBJ databases">
        <title>Genomic Encyclopedia of Type Strains, Phase III (KMG-III): the genomes of soil and plant-associated and newly described type strains.</title>
        <authorList>
            <person name="Whitman W."/>
        </authorList>
    </citation>
    <scope>NUCLEOTIDE SEQUENCE [LARGE SCALE GENOMIC DNA]</scope>
    <source>
        <strain evidence="2 3">CECT 7287</strain>
    </source>
</reference>
<proteinExistence type="predicted"/>
<keyword evidence="1" id="KW-0732">Signal</keyword>
<keyword evidence="3" id="KW-1185">Reference proteome</keyword>
<protein>
    <recommendedName>
        <fullName evidence="4">Carbohydrate binding protein</fullName>
    </recommendedName>
</protein>
<accession>A0A3D9KAP6</accession>
<dbReference type="AlphaFoldDB" id="A0A3D9KAP6"/>
<dbReference type="RefSeq" id="WP_116060949.1">
    <property type="nucleotide sequence ID" value="NZ_QRDZ01000008.1"/>
</dbReference>
<dbReference type="SUPFAM" id="SSF49785">
    <property type="entry name" value="Galactose-binding domain-like"/>
    <property type="match status" value="1"/>
</dbReference>
<dbReference type="SUPFAM" id="SSF51445">
    <property type="entry name" value="(Trans)glycosidases"/>
    <property type="match status" value="1"/>
</dbReference>
<dbReference type="Proteomes" id="UP000256977">
    <property type="component" value="Unassembled WGS sequence"/>
</dbReference>
<evidence type="ECO:0000313" key="2">
    <source>
        <dbReference type="EMBL" id="RED83352.1"/>
    </source>
</evidence>
<dbReference type="OrthoDB" id="843723at2"/>
<evidence type="ECO:0000256" key="1">
    <source>
        <dbReference type="SAM" id="SignalP"/>
    </source>
</evidence>
<evidence type="ECO:0000313" key="3">
    <source>
        <dbReference type="Proteomes" id="UP000256977"/>
    </source>
</evidence>
<dbReference type="Gene3D" id="3.20.20.80">
    <property type="entry name" value="Glycosidases"/>
    <property type="match status" value="1"/>
</dbReference>
<dbReference type="InterPro" id="IPR017853">
    <property type="entry name" value="GH"/>
</dbReference>
<dbReference type="Gene3D" id="2.60.120.260">
    <property type="entry name" value="Galactose-binding domain-like"/>
    <property type="match status" value="2"/>
</dbReference>